<dbReference type="InterPro" id="IPR036388">
    <property type="entry name" value="WH-like_DNA-bd_sf"/>
</dbReference>
<comment type="similarity">
    <text evidence="1">Belongs to the AfsR/DnrI/RedD regulatory family.</text>
</comment>
<dbReference type="SUPFAM" id="SSF48452">
    <property type="entry name" value="TPR-like"/>
    <property type="match status" value="1"/>
</dbReference>
<dbReference type="PANTHER" id="PTHR35807">
    <property type="entry name" value="TRANSCRIPTIONAL REGULATOR REDD-RELATED"/>
    <property type="match status" value="1"/>
</dbReference>
<dbReference type="InterPro" id="IPR001867">
    <property type="entry name" value="OmpR/PhoB-type_DNA-bd"/>
</dbReference>
<protein>
    <submittedName>
        <fullName evidence="7">AfsR/SARP family transcriptional regulator</fullName>
    </submittedName>
</protein>
<accession>A0A939PB44</accession>
<dbReference type="Gene3D" id="1.25.40.10">
    <property type="entry name" value="Tetratricopeptide repeat domain"/>
    <property type="match status" value="1"/>
</dbReference>
<evidence type="ECO:0000256" key="2">
    <source>
        <dbReference type="ARBA" id="ARBA00023015"/>
    </source>
</evidence>
<keyword evidence="3 5" id="KW-0238">DNA-binding</keyword>
<dbReference type="InterPro" id="IPR005158">
    <property type="entry name" value="BTAD"/>
</dbReference>
<evidence type="ECO:0000256" key="1">
    <source>
        <dbReference type="ARBA" id="ARBA00005820"/>
    </source>
</evidence>
<reference evidence="7" key="1">
    <citation type="submission" date="2021-03" db="EMBL/GenBank/DDBJ databases">
        <authorList>
            <person name="Kanchanasin P."/>
            <person name="Saeng-In P."/>
            <person name="Phongsopitanun W."/>
            <person name="Yuki M."/>
            <person name="Kudo T."/>
            <person name="Ohkuma M."/>
            <person name="Tanasupawat S."/>
        </authorList>
    </citation>
    <scope>NUCLEOTIDE SEQUENCE</scope>
    <source>
        <strain evidence="7">GKU 128</strain>
    </source>
</reference>
<evidence type="ECO:0000256" key="3">
    <source>
        <dbReference type="ARBA" id="ARBA00023125"/>
    </source>
</evidence>
<keyword evidence="8" id="KW-1185">Reference proteome</keyword>
<dbReference type="RefSeq" id="WP_208253966.1">
    <property type="nucleotide sequence ID" value="NZ_JAGEOJ010000002.1"/>
</dbReference>
<dbReference type="SMART" id="SM01043">
    <property type="entry name" value="BTAD"/>
    <property type="match status" value="1"/>
</dbReference>
<evidence type="ECO:0000256" key="5">
    <source>
        <dbReference type="PROSITE-ProRule" id="PRU01091"/>
    </source>
</evidence>
<feature type="domain" description="OmpR/PhoB-type" evidence="6">
    <location>
        <begin position="1"/>
        <end position="98"/>
    </location>
</feature>
<name>A0A939PB44_9ACTN</name>
<dbReference type="PANTHER" id="PTHR35807:SF1">
    <property type="entry name" value="TRANSCRIPTIONAL REGULATOR REDD"/>
    <property type="match status" value="1"/>
</dbReference>
<dbReference type="GO" id="GO:0003677">
    <property type="term" value="F:DNA binding"/>
    <property type="evidence" value="ECO:0007669"/>
    <property type="project" value="UniProtKB-UniRule"/>
</dbReference>
<organism evidence="7 8">
    <name type="scientific">Actinomadura barringtoniae</name>
    <dbReference type="NCBI Taxonomy" id="1427535"/>
    <lineage>
        <taxon>Bacteria</taxon>
        <taxon>Bacillati</taxon>
        <taxon>Actinomycetota</taxon>
        <taxon>Actinomycetes</taxon>
        <taxon>Streptosporangiales</taxon>
        <taxon>Thermomonosporaceae</taxon>
        <taxon>Actinomadura</taxon>
    </lineage>
</organism>
<dbReference type="CDD" id="cd15831">
    <property type="entry name" value="BTAD"/>
    <property type="match status" value="1"/>
</dbReference>
<feature type="DNA-binding region" description="OmpR/PhoB-type" evidence="5">
    <location>
        <begin position="1"/>
        <end position="98"/>
    </location>
</feature>
<dbReference type="GO" id="GO:0000160">
    <property type="term" value="P:phosphorelay signal transduction system"/>
    <property type="evidence" value="ECO:0007669"/>
    <property type="project" value="InterPro"/>
</dbReference>
<dbReference type="InterPro" id="IPR051677">
    <property type="entry name" value="AfsR-DnrI-RedD_regulator"/>
</dbReference>
<evidence type="ECO:0000313" key="8">
    <source>
        <dbReference type="Proteomes" id="UP000669179"/>
    </source>
</evidence>
<evidence type="ECO:0000313" key="7">
    <source>
        <dbReference type="EMBL" id="MBO2446354.1"/>
    </source>
</evidence>
<dbReference type="Proteomes" id="UP000669179">
    <property type="component" value="Unassembled WGS sequence"/>
</dbReference>
<dbReference type="SUPFAM" id="SSF46894">
    <property type="entry name" value="C-terminal effector domain of the bipartite response regulators"/>
    <property type="match status" value="1"/>
</dbReference>
<evidence type="ECO:0000259" key="6">
    <source>
        <dbReference type="PROSITE" id="PS51755"/>
    </source>
</evidence>
<dbReference type="InterPro" id="IPR011990">
    <property type="entry name" value="TPR-like_helical_dom_sf"/>
</dbReference>
<keyword evidence="4" id="KW-0804">Transcription</keyword>
<dbReference type="Pfam" id="PF00486">
    <property type="entry name" value="Trans_reg_C"/>
    <property type="match status" value="1"/>
</dbReference>
<evidence type="ECO:0000256" key="4">
    <source>
        <dbReference type="ARBA" id="ARBA00023163"/>
    </source>
</evidence>
<dbReference type="AlphaFoldDB" id="A0A939PB44"/>
<gene>
    <name evidence="7" type="ORF">J4573_04580</name>
</gene>
<dbReference type="EMBL" id="JAGEOJ010000002">
    <property type="protein sequence ID" value="MBO2446354.1"/>
    <property type="molecule type" value="Genomic_DNA"/>
</dbReference>
<dbReference type="Gene3D" id="1.10.10.10">
    <property type="entry name" value="Winged helix-like DNA-binding domain superfamily/Winged helix DNA-binding domain"/>
    <property type="match status" value="1"/>
</dbReference>
<dbReference type="Pfam" id="PF03704">
    <property type="entry name" value="BTAD"/>
    <property type="match status" value="1"/>
</dbReference>
<sequence length="262" mass="29328">MLEIRLLGPVEIVGGPGRGDRLSAILRRLFAVLVLRAGDGVRFDELVEELWTQEPPAHVENALHAHVSRLRKYLDAWEPEDAGRERLTATPGGYALAVVPDEVDVLRFKELRRQAYEPSRSPSEAIDLLERGLRLWRGPALLDAAEGPICAAAASVLMDLRLLTVTYLYELRLRRGEHAEVIPDLQELATAHPLEEALQDLLMLALYRSGRQAQALAVYDRLRRQLAERLGIVPGPGIQSRVQAILTQSSELDDLDQRFVSR</sequence>
<keyword evidence="2" id="KW-0805">Transcription regulation</keyword>
<dbReference type="InterPro" id="IPR016032">
    <property type="entry name" value="Sig_transdc_resp-reg_C-effctor"/>
</dbReference>
<dbReference type="SMART" id="SM00862">
    <property type="entry name" value="Trans_reg_C"/>
    <property type="match status" value="1"/>
</dbReference>
<dbReference type="PROSITE" id="PS51755">
    <property type="entry name" value="OMPR_PHOB"/>
    <property type="match status" value="1"/>
</dbReference>
<comment type="caution">
    <text evidence="7">The sequence shown here is derived from an EMBL/GenBank/DDBJ whole genome shotgun (WGS) entry which is preliminary data.</text>
</comment>
<proteinExistence type="inferred from homology"/>
<dbReference type="GO" id="GO:0006355">
    <property type="term" value="P:regulation of DNA-templated transcription"/>
    <property type="evidence" value="ECO:0007669"/>
    <property type="project" value="InterPro"/>
</dbReference>